<gene>
    <name evidence="1" type="ORF">BJ138DRAFT_107482</name>
</gene>
<evidence type="ECO:0000313" key="1">
    <source>
        <dbReference type="EMBL" id="KAH7910454.1"/>
    </source>
</evidence>
<name>A0ACB8AB35_9AGAM</name>
<dbReference type="EMBL" id="MU267713">
    <property type="protein sequence ID" value="KAH7910454.1"/>
    <property type="molecule type" value="Genomic_DNA"/>
</dbReference>
<proteinExistence type="predicted"/>
<accession>A0ACB8AB35</accession>
<comment type="caution">
    <text evidence="1">The sequence shown here is derived from an EMBL/GenBank/DDBJ whole genome shotgun (WGS) entry which is preliminary data.</text>
</comment>
<keyword evidence="2" id="KW-1185">Reference proteome</keyword>
<evidence type="ECO:0000313" key="2">
    <source>
        <dbReference type="Proteomes" id="UP000790377"/>
    </source>
</evidence>
<dbReference type="Proteomes" id="UP000790377">
    <property type="component" value="Unassembled WGS sequence"/>
</dbReference>
<protein>
    <submittedName>
        <fullName evidence="1">Uncharacterized protein</fullName>
    </submittedName>
</protein>
<reference evidence="1" key="1">
    <citation type="journal article" date="2021" name="New Phytol.">
        <title>Evolutionary innovations through gain and loss of genes in the ectomycorrhizal Boletales.</title>
        <authorList>
            <person name="Wu G."/>
            <person name="Miyauchi S."/>
            <person name="Morin E."/>
            <person name="Kuo A."/>
            <person name="Drula E."/>
            <person name="Varga T."/>
            <person name="Kohler A."/>
            <person name="Feng B."/>
            <person name="Cao Y."/>
            <person name="Lipzen A."/>
            <person name="Daum C."/>
            <person name="Hundley H."/>
            <person name="Pangilinan J."/>
            <person name="Johnson J."/>
            <person name="Barry K."/>
            <person name="LaButti K."/>
            <person name="Ng V."/>
            <person name="Ahrendt S."/>
            <person name="Min B."/>
            <person name="Choi I.G."/>
            <person name="Park H."/>
            <person name="Plett J.M."/>
            <person name="Magnuson J."/>
            <person name="Spatafora J.W."/>
            <person name="Nagy L.G."/>
            <person name="Henrissat B."/>
            <person name="Grigoriev I.V."/>
            <person name="Yang Z.L."/>
            <person name="Xu J."/>
            <person name="Martin F.M."/>
        </authorList>
    </citation>
    <scope>NUCLEOTIDE SEQUENCE</scope>
    <source>
        <strain evidence="1">ATCC 28755</strain>
    </source>
</reference>
<sequence>MTFLVTSRPRSFKSTPVNTQQTGQKIVPYVLSMENQLKRKVTVKFDYNKGNVYSRASPPSRPASPSKLPQPSPLSPPLGFRPKAKINSSATVRNVASTNSLKPTNGSAQSISRPTSPFKPARSSPSEPVQQVKARMTARPMPKPATVQVHSTPTAPEYRQRSSTTVSSNLHPKVSEDRRRSGSMALHHALSTEQNGPHIGSLKVRAKVSGLAKSNSDNASLPLSPSWATTRPIHTRNRAPSITSSFSMNPSSTASSSEMPFYPITTAAPAANPHRFDPARRAPSPHHYGYHSFAGSEALSASYTKFVPKSDPTKIPLPPQSPPISALSLSSRSSASRSSVFPSIPADKATSSQVTLSMTGSHINPLEGVYPTIDRSKENISPTNAALLSEHITKDASHAYEIESDGGDSQGSERKARATAKSNRKIADLEITNRSLLAINASLETTKLRQAKEIRDLRRKLRESRLILPPTAYKAVTSQDNIPDQDDSDHDGDDDSENGEEWGADETYRRIQAMVDGLIDTGKRALEKKPQDFQDTSSARVLNADELRSWRDSGYAGPSAVDIPLHGAVEGDDDSISRHSLSPARLPNDDIRFSSEDEVDRLTLDPDSPIPTHLPPITITPSI</sequence>
<organism evidence="1 2">
    <name type="scientific">Hygrophoropsis aurantiaca</name>
    <dbReference type="NCBI Taxonomy" id="72124"/>
    <lineage>
        <taxon>Eukaryota</taxon>
        <taxon>Fungi</taxon>
        <taxon>Dikarya</taxon>
        <taxon>Basidiomycota</taxon>
        <taxon>Agaricomycotina</taxon>
        <taxon>Agaricomycetes</taxon>
        <taxon>Agaricomycetidae</taxon>
        <taxon>Boletales</taxon>
        <taxon>Coniophorineae</taxon>
        <taxon>Hygrophoropsidaceae</taxon>
        <taxon>Hygrophoropsis</taxon>
    </lineage>
</organism>